<dbReference type="PANTHER" id="PTHR23253">
    <property type="entry name" value="EUKARYOTIC TRANSLATION INITIATION FACTOR 4 GAMMA"/>
    <property type="match status" value="1"/>
</dbReference>
<feature type="region of interest" description="Disordered" evidence="4">
    <location>
        <begin position="613"/>
        <end position="671"/>
    </location>
</feature>
<evidence type="ECO:0000313" key="6">
    <source>
        <dbReference type="EMBL" id="CAH1403906.1"/>
    </source>
</evidence>
<dbReference type="Pfam" id="PF02854">
    <property type="entry name" value="MIF4G"/>
    <property type="match status" value="1"/>
</dbReference>
<dbReference type="AlphaFoldDB" id="A0A9P0HKX2"/>
<protein>
    <recommendedName>
        <fullName evidence="5">MIF4G domain-containing protein</fullName>
    </recommendedName>
</protein>
<evidence type="ECO:0000259" key="5">
    <source>
        <dbReference type="SMART" id="SM00543"/>
    </source>
</evidence>
<dbReference type="OrthoDB" id="514777at2759"/>
<name>A0A9P0HKX2_NEZVI</name>
<evidence type="ECO:0000256" key="1">
    <source>
        <dbReference type="ARBA" id="ARBA00005775"/>
    </source>
</evidence>
<dbReference type="InterPro" id="IPR003890">
    <property type="entry name" value="MIF4G-like_typ-3"/>
</dbReference>
<proteinExistence type="inferred from homology"/>
<feature type="compositionally biased region" description="Acidic residues" evidence="4">
    <location>
        <begin position="564"/>
        <end position="573"/>
    </location>
</feature>
<dbReference type="SUPFAM" id="SSF48371">
    <property type="entry name" value="ARM repeat"/>
    <property type="match status" value="2"/>
</dbReference>
<dbReference type="Proteomes" id="UP001152798">
    <property type="component" value="Chromosome 5"/>
</dbReference>
<feature type="region of interest" description="Disordered" evidence="4">
    <location>
        <begin position="564"/>
        <end position="583"/>
    </location>
</feature>
<dbReference type="GO" id="GO:0003729">
    <property type="term" value="F:mRNA binding"/>
    <property type="evidence" value="ECO:0007669"/>
    <property type="project" value="TreeGrafter"/>
</dbReference>
<dbReference type="InterPro" id="IPR016024">
    <property type="entry name" value="ARM-type_fold"/>
</dbReference>
<feature type="compositionally biased region" description="Polar residues" evidence="4">
    <location>
        <begin position="646"/>
        <end position="671"/>
    </location>
</feature>
<accession>A0A9P0HKX2</accession>
<keyword evidence="3" id="KW-0648">Protein biosynthesis</keyword>
<feature type="compositionally biased region" description="Basic residues" evidence="4">
    <location>
        <begin position="618"/>
        <end position="630"/>
    </location>
</feature>
<evidence type="ECO:0000256" key="2">
    <source>
        <dbReference type="ARBA" id="ARBA00022540"/>
    </source>
</evidence>
<keyword evidence="7" id="KW-1185">Reference proteome</keyword>
<gene>
    <name evidence="6" type="ORF">NEZAVI_LOCUS12420</name>
</gene>
<dbReference type="GO" id="GO:0016281">
    <property type="term" value="C:eukaryotic translation initiation factor 4F complex"/>
    <property type="evidence" value="ECO:0007669"/>
    <property type="project" value="TreeGrafter"/>
</dbReference>
<dbReference type="Gene3D" id="1.25.40.180">
    <property type="match status" value="2"/>
</dbReference>
<dbReference type="GO" id="GO:0003743">
    <property type="term" value="F:translation initiation factor activity"/>
    <property type="evidence" value="ECO:0007669"/>
    <property type="project" value="UniProtKB-KW"/>
</dbReference>
<dbReference type="PANTHER" id="PTHR23253:SF9">
    <property type="entry name" value="EUKARYOTIC TRANSLATION INITIATION FACTOR 4 GAMMA 2"/>
    <property type="match status" value="1"/>
</dbReference>
<feature type="compositionally biased region" description="Basic residues" evidence="4">
    <location>
        <begin position="321"/>
        <end position="334"/>
    </location>
</feature>
<evidence type="ECO:0000256" key="3">
    <source>
        <dbReference type="ARBA" id="ARBA00022917"/>
    </source>
</evidence>
<dbReference type="InterPro" id="IPR031961">
    <property type="entry name" value="DUF4780"/>
</dbReference>
<reference evidence="6" key="1">
    <citation type="submission" date="2022-01" db="EMBL/GenBank/DDBJ databases">
        <authorList>
            <person name="King R."/>
        </authorList>
    </citation>
    <scope>NUCLEOTIDE SEQUENCE</scope>
</reference>
<feature type="domain" description="MIF4G" evidence="5">
    <location>
        <begin position="66"/>
        <end position="291"/>
    </location>
</feature>
<feature type="compositionally biased region" description="Polar residues" evidence="4">
    <location>
        <begin position="854"/>
        <end position="889"/>
    </location>
</feature>
<dbReference type="EMBL" id="OV725081">
    <property type="protein sequence ID" value="CAH1403906.1"/>
    <property type="molecule type" value="Genomic_DNA"/>
</dbReference>
<feature type="region of interest" description="Disordered" evidence="4">
    <location>
        <begin position="321"/>
        <end position="340"/>
    </location>
</feature>
<feature type="region of interest" description="Disordered" evidence="4">
    <location>
        <begin position="838"/>
        <end position="895"/>
    </location>
</feature>
<dbReference type="Pfam" id="PF16012">
    <property type="entry name" value="DUF4780"/>
    <property type="match status" value="2"/>
</dbReference>
<dbReference type="SMART" id="SM00543">
    <property type="entry name" value="MIF4G"/>
    <property type="match status" value="1"/>
</dbReference>
<organism evidence="6 7">
    <name type="scientific">Nezara viridula</name>
    <name type="common">Southern green stink bug</name>
    <name type="synonym">Cimex viridulus</name>
    <dbReference type="NCBI Taxonomy" id="85310"/>
    <lineage>
        <taxon>Eukaryota</taxon>
        <taxon>Metazoa</taxon>
        <taxon>Ecdysozoa</taxon>
        <taxon>Arthropoda</taxon>
        <taxon>Hexapoda</taxon>
        <taxon>Insecta</taxon>
        <taxon>Pterygota</taxon>
        <taxon>Neoptera</taxon>
        <taxon>Paraneoptera</taxon>
        <taxon>Hemiptera</taxon>
        <taxon>Heteroptera</taxon>
        <taxon>Panheteroptera</taxon>
        <taxon>Pentatomomorpha</taxon>
        <taxon>Pentatomoidea</taxon>
        <taxon>Pentatomidae</taxon>
        <taxon>Pentatominae</taxon>
        <taxon>Nezara</taxon>
    </lineage>
</organism>
<keyword evidence="2" id="KW-0396">Initiation factor</keyword>
<sequence length="1238" mass="139271">MGPAKKFYSLNPGESLEELRRQRGINLCELLDEIDKIENQTERSIPCKELAFENLSEDDKFAQELLKKLRGALNKLAPDNFYTQLMEMQCNLPVHNLHLMRMFVRQLIQKASKDTFYSQLYAYACKALSSIELVELPEDDDSIDTFGALVLDECYKYFCYNRSSLNWFFTRDPNREELISLDRKEYIKRKTLVGLVRFIGGLFKADLLSVKETFEYIKKLQSEVNEKSIEGLCCLLTSYGKDLEAAALESEFAGDWCATWERIANLSKKESNLPLRQMFMLMDLLDLMNNGWVPKETYQLRAPLSHIEILMDYQEMEKVMPKKSKAKTPKKKNKNSIVQPSESVDVSDSIIADDSTVVMTEQEIIQLLKSDGDIYNKLSNWEIKNFEGRKTWFVYSLMRAILRVSIDGNTLNQSKFTEHIELLKKYISSRQAEVACMYAVQYLIVVEMSNPKGLLENITSLLYKTRAVTYIGLLDWRENWSKHPLLEVRGRSAAHISLASLFMKLFWESTRPNYKSIVKELNSFDLEHFVSSSKLPPEIAKHLNLERSQPTLLEKDKSRIKIEEEEGGGEEVTQESVGSVIDPSEESLRNSLLTLLEKLSSLSLHVPEEIVENPRSKAERKKLKREKKKQAATLTEDIVSPPEFGPSTSRNHSTTGPRLSTENGTKTSSETSLPIVETAKTGKRNYISRAPVAGRSQVTIIPIEYPSVQLSKDQSDEIKSYIISMIDGLDVKGDVHPEFSRFSYHRGGCIIACDNHDTKNWLTSIIENYTISGGIALCTGSMNENGTKTPLETSLPIVETAKTEKRCYVSRAQAAGGDQMAIIPHEYPSIQLAVSKEQKRKLRREKKKQVAALSKNTASPLELEPSTSRTQSTTGPELSTGNGPKTSPEISLPTVETARIPEISLPTVETARIPEISLPTVETARIPEISLPTVETARIPEISLPTVETARIPEISLPTAETAKIPEISLPTAETARIGKRNYVARALAAGGSQVVIIPSDYPSTMLSWDQSEEVVSYIVDMIDGLEVHGDIHPQFSGKRYRLGGCIIVCNNQHTKDWLTSIIENHTITGGIMLRIGNMDELKKIRRMSAYFGGEKIPGHQILRRLRIQNANIQDIDKWTLRFTRVKDNGVYIVFQVPETSVHDLEKRNFLMSYSFSTVNLTVVLSRKWNVPTNEEKAKAVITGNDSKPLKKKGTVVAVGTKTNVVQNAGGGKSFDLESTVETISQLSLGSGHLEASH</sequence>
<evidence type="ECO:0000256" key="4">
    <source>
        <dbReference type="SAM" id="MobiDB-lite"/>
    </source>
</evidence>
<evidence type="ECO:0000313" key="7">
    <source>
        <dbReference type="Proteomes" id="UP001152798"/>
    </source>
</evidence>
<feature type="compositionally biased region" description="Basic residues" evidence="4">
    <location>
        <begin position="838"/>
        <end position="849"/>
    </location>
</feature>
<comment type="similarity">
    <text evidence="1">Belongs to the eukaryotic initiation factor 4G family.</text>
</comment>